<sequence length="132" mass="14745">MSASFAKASINKLLLLLVPCHLAACASRVPPWVTQPPGVAISACAPAGEHGWQLAELRAKAQFAESQWLTQHYRSQRQQTNDSNGSDWRYQRQQQTRHLQQGTVPPVQQLARWQGRYGKAQLQCVLVSPLTD</sequence>
<proteinExistence type="predicted"/>
<feature type="region of interest" description="Disordered" evidence="1">
    <location>
        <begin position="74"/>
        <end position="103"/>
    </location>
</feature>
<evidence type="ECO:0000256" key="1">
    <source>
        <dbReference type="SAM" id="MobiDB-lite"/>
    </source>
</evidence>
<accession>J1Q0Q4</accession>
<feature type="compositionally biased region" description="Low complexity" evidence="1">
    <location>
        <begin position="91"/>
        <end position="101"/>
    </location>
</feature>
<dbReference type="Proteomes" id="UP000012043">
    <property type="component" value="Unassembled WGS sequence"/>
</dbReference>
<dbReference type="RefSeq" id="WP_008609486.1">
    <property type="nucleotide sequence ID" value="NZ_ALAB01000029.1"/>
</dbReference>
<feature type="compositionally biased region" description="Polar residues" evidence="1">
    <location>
        <begin position="74"/>
        <end position="86"/>
    </location>
</feature>
<comment type="caution">
    <text evidence="3">The sequence shown here is derived from an EMBL/GenBank/DDBJ whole genome shotgun (WGS) entry which is preliminary data.</text>
</comment>
<dbReference type="AlphaFoldDB" id="J1Q0Q4"/>
<gene>
    <name evidence="3" type="ORF">AEST_25360</name>
</gene>
<evidence type="ECO:0008006" key="5">
    <source>
        <dbReference type="Google" id="ProtNLM"/>
    </source>
</evidence>
<evidence type="ECO:0000256" key="2">
    <source>
        <dbReference type="SAM" id="SignalP"/>
    </source>
</evidence>
<evidence type="ECO:0000313" key="4">
    <source>
        <dbReference type="Proteomes" id="UP000012043"/>
    </source>
</evidence>
<dbReference type="PATRIC" id="fig|1197174.4.peg.2480"/>
<reference evidence="3 4" key="1">
    <citation type="journal article" date="2012" name="J. Bacteriol.">
        <title>Genome Sequence of Pectin-Degrading Alishewanella aestuarii Strain B11T, Isolated from Tidal Flat Sediment.</title>
        <authorList>
            <person name="Jung J."/>
            <person name="Choi S."/>
            <person name="Chun J."/>
            <person name="Park W."/>
        </authorList>
    </citation>
    <scope>NUCLEOTIDE SEQUENCE [LARGE SCALE GENOMIC DNA]</scope>
    <source>
        <strain evidence="3 4">B11</strain>
    </source>
</reference>
<feature type="chain" id="PRO_5003744458" description="Lipoprotein" evidence="2">
    <location>
        <begin position="24"/>
        <end position="132"/>
    </location>
</feature>
<keyword evidence="4" id="KW-1185">Reference proteome</keyword>
<evidence type="ECO:0000313" key="3">
    <source>
        <dbReference type="EMBL" id="EJI84603.1"/>
    </source>
</evidence>
<name>J1Q0Q4_9ALTE</name>
<feature type="signal peptide" evidence="2">
    <location>
        <begin position="1"/>
        <end position="23"/>
    </location>
</feature>
<protein>
    <recommendedName>
        <fullName evidence="5">Lipoprotein</fullName>
    </recommendedName>
</protein>
<keyword evidence="2" id="KW-0732">Signal</keyword>
<organism evidence="3 4">
    <name type="scientific">Alishewanella aestuarii B11</name>
    <dbReference type="NCBI Taxonomy" id="1197174"/>
    <lineage>
        <taxon>Bacteria</taxon>
        <taxon>Pseudomonadati</taxon>
        <taxon>Pseudomonadota</taxon>
        <taxon>Gammaproteobacteria</taxon>
        <taxon>Alteromonadales</taxon>
        <taxon>Alteromonadaceae</taxon>
        <taxon>Alishewanella</taxon>
    </lineage>
</organism>
<dbReference type="EMBL" id="ALAB01000029">
    <property type="protein sequence ID" value="EJI84603.1"/>
    <property type="molecule type" value="Genomic_DNA"/>
</dbReference>